<evidence type="ECO:0000313" key="2">
    <source>
        <dbReference type="Proteomes" id="UP000013989"/>
    </source>
</evidence>
<reference evidence="1 2" key="1">
    <citation type="submission" date="2012-12" db="EMBL/GenBank/DDBJ databases">
        <title>The Genome Sequence of Bacillus cereus ISP2954.</title>
        <authorList>
            <consortium name="The Broad Institute Genome Sequencing Platform"/>
            <consortium name="The Broad Institute Genome Sequencing Center for Infectious Disease"/>
            <person name="Feldgarden M."/>
            <person name="Van der Auwera G.A."/>
            <person name="Mahillon J."/>
            <person name="Duprez V."/>
            <person name="Timmery S."/>
            <person name="Mattelet C."/>
            <person name="Dierick K."/>
            <person name="Sun M."/>
            <person name="Yu Z."/>
            <person name="Zhu L."/>
            <person name="Hu X."/>
            <person name="Shank E.B."/>
            <person name="Swiecicka I."/>
            <person name="Hansen B.M."/>
            <person name="Andrup L."/>
            <person name="Walker B."/>
            <person name="Young S.K."/>
            <person name="Zeng Q."/>
            <person name="Gargeya S."/>
            <person name="Fitzgerald M."/>
            <person name="Haas B."/>
            <person name="Abouelleil A."/>
            <person name="Alvarado L."/>
            <person name="Arachchi H.M."/>
            <person name="Berlin A.M."/>
            <person name="Chapman S.B."/>
            <person name="Dewar J."/>
            <person name="Goldberg J."/>
            <person name="Griggs A."/>
            <person name="Gujja S."/>
            <person name="Hansen M."/>
            <person name="Howarth C."/>
            <person name="Imamovic A."/>
            <person name="Larimer J."/>
            <person name="McCowan C."/>
            <person name="Murphy C."/>
            <person name="Neiman D."/>
            <person name="Pearson M."/>
            <person name="Priest M."/>
            <person name="Roberts A."/>
            <person name="Saif S."/>
            <person name="Shea T."/>
            <person name="Sisk P."/>
            <person name="Sykes S."/>
            <person name="Wortman J."/>
            <person name="Nusbaum C."/>
            <person name="Birren B."/>
        </authorList>
    </citation>
    <scope>NUCLEOTIDE SEQUENCE [LARGE SCALE GENOMIC DNA]</scope>
    <source>
        <strain evidence="1 2">ISP2954</strain>
    </source>
</reference>
<proteinExistence type="predicted"/>
<comment type="caution">
    <text evidence="1">The sequence shown here is derived from an EMBL/GenBank/DDBJ whole genome shotgun (WGS) entry which is preliminary data.</text>
</comment>
<accession>A0A9W5QM32</accession>
<sequence length="50" mass="6328">MNEILERLKEQLEIHRDDEKVMVDRLDLMKLIQEYEIETGRKKIWLDERW</sequence>
<organism evidence="1 2">
    <name type="scientific">Bacillus cereus ISP2954</name>
    <dbReference type="NCBI Taxonomy" id="1053215"/>
    <lineage>
        <taxon>Bacteria</taxon>
        <taxon>Bacillati</taxon>
        <taxon>Bacillota</taxon>
        <taxon>Bacilli</taxon>
        <taxon>Bacillales</taxon>
        <taxon>Bacillaceae</taxon>
        <taxon>Bacillus</taxon>
        <taxon>Bacillus cereus group</taxon>
    </lineage>
</organism>
<dbReference type="RefSeq" id="WP_016090292.1">
    <property type="nucleotide sequence ID" value="NZ_KB976784.1"/>
</dbReference>
<dbReference type="Proteomes" id="UP000013989">
    <property type="component" value="Unassembled WGS sequence"/>
</dbReference>
<dbReference type="AlphaFoldDB" id="A0A9W5QM32"/>
<name>A0A9W5QM32_BACCE</name>
<evidence type="ECO:0000313" key="1">
    <source>
        <dbReference type="EMBL" id="EOP74896.1"/>
    </source>
</evidence>
<gene>
    <name evidence="1" type="ORF">IGU_06121</name>
</gene>
<protein>
    <submittedName>
        <fullName evidence="1">Uncharacterized protein</fullName>
    </submittedName>
</protein>
<dbReference type="EMBL" id="AHEJ01000007">
    <property type="protein sequence ID" value="EOP74896.1"/>
    <property type="molecule type" value="Genomic_DNA"/>
</dbReference>